<feature type="chain" id="PRO_5030792837" description="NXPE family member 3-like" evidence="1">
    <location>
        <begin position="28"/>
        <end position="559"/>
    </location>
</feature>
<keyword evidence="1" id="KW-0732">Signal</keyword>
<dbReference type="InterPro" id="IPR013783">
    <property type="entry name" value="Ig-like_fold"/>
</dbReference>
<organism evidence="2">
    <name type="scientific">Chlamydomonas euryale</name>
    <dbReference type="NCBI Taxonomy" id="1486919"/>
    <lineage>
        <taxon>Eukaryota</taxon>
        <taxon>Viridiplantae</taxon>
        <taxon>Chlorophyta</taxon>
        <taxon>core chlorophytes</taxon>
        <taxon>Chlorophyceae</taxon>
        <taxon>CS clade</taxon>
        <taxon>Chlamydomonadales</taxon>
        <taxon>Chlamydomonadaceae</taxon>
        <taxon>Chlamydomonas</taxon>
    </lineage>
</organism>
<evidence type="ECO:0000256" key="1">
    <source>
        <dbReference type="SAM" id="SignalP"/>
    </source>
</evidence>
<dbReference type="PANTHER" id="PTHR16165">
    <property type="entry name" value="NXPE FAMILY MEMBER"/>
    <property type="match status" value="1"/>
</dbReference>
<sequence>MATATASSHAAVLWLLLGILIVQYVQSFDVDVRSRSQWRQLETFCPSRNYTSCERVDKNLWSIAEATHVSPLEFNGLGTWSTFKLTTFDGRGQQRTRGGDSWYIILRDRQQRLKLPTRVFDEGDGTYTVAVFFFVPGDFTVLGILYYSDCHGLQEPNEPPDAELKNQPSVHYAEVYYTKHLRKKDHCYVGSKMRVQDVIKVPTHVPKLDCLSQPRGKCQQRPAAPTSGQGAGPMYRMETYYYRQNHSYHEASCCKPSFPKPKQTVHRLLFYGDSTVKNSWELMLYMARQPCKTNWVPRQLFEPLDVLAGPESKTCPRVSSLQEVDPQMDAVLKRCTAGAPWTSVPVGTSTDDVSKYLKNCQTFDMGNFKYNSTWATTPQDGVDVEPIGLPVPREFSFIHVDGWGVRGFDSVEGIKDRLTRGTGPGDVLVVNIGPHYTRAFMFQEWKPLMSKVAALLKDLQSQGVVAVWRTSFIWKEHVFRSQTEHADGYVPQVHFNTDHRRLMFDSYAEEVLGEAGIPVWDVVGMCSVGDYMPYDMVHADGASCWTQNYDMMDLFACFD</sequence>
<proteinExistence type="predicted"/>
<dbReference type="AlphaFoldDB" id="A0A7R9V048"/>
<reference evidence="2" key="1">
    <citation type="submission" date="2021-01" db="EMBL/GenBank/DDBJ databases">
        <authorList>
            <person name="Corre E."/>
            <person name="Pelletier E."/>
            <person name="Niang G."/>
            <person name="Scheremetjew M."/>
            <person name="Finn R."/>
            <person name="Kale V."/>
            <person name="Holt S."/>
            <person name="Cochrane G."/>
            <person name="Meng A."/>
            <person name="Brown T."/>
            <person name="Cohen L."/>
        </authorList>
    </citation>
    <scope>NUCLEOTIDE SEQUENCE</scope>
    <source>
        <strain evidence="2">CCMP219</strain>
    </source>
</reference>
<dbReference type="InterPro" id="IPR014756">
    <property type="entry name" value="Ig_E-set"/>
</dbReference>
<feature type="signal peptide" evidence="1">
    <location>
        <begin position="1"/>
        <end position="27"/>
    </location>
</feature>
<dbReference type="EMBL" id="HBEC01002093">
    <property type="protein sequence ID" value="CAD8280964.1"/>
    <property type="molecule type" value="Transcribed_RNA"/>
</dbReference>
<dbReference type="PANTHER" id="PTHR16165:SF5">
    <property type="entry name" value="NXPE FAMILY MEMBER 3"/>
    <property type="match status" value="1"/>
</dbReference>
<evidence type="ECO:0008006" key="3">
    <source>
        <dbReference type="Google" id="ProtNLM"/>
    </source>
</evidence>
<dbReference type="Gene3D" id="2.60.40.10">
    <property type="entry name" value="Immunoglobulins"/>
    <property type="match status" value="1"/>
</dbReference>
<name>A0A7R9V048_9CHLO</name>
<evidence type="ECO:0000313" key="2">
    <source>
        <dbReference type="EMBL" id="CAD8280964.1"/>
    </source>
</evidence>
<accession>A0A7R9V048</accession>
<protein>
    <recommendedName>
        <fullName evidence="3">NXPE family member 3-like</fullName>
    </recommendedName>
</protein>
<dbReference type="SUPFAM" id="SSF81296">
    <property type="entry name" value="E set domains"/>
    <property type="match status" value="1"/>
</dbReference>
<gene>
    <name evidence="2" type="ORF">CEUR00632_LOCUS999</name>
</gene>